<dbReference type="InterPro" id="IPR010093">
    <property type="entry name" value="SinI_DNA-bd"/>
</dbReference>
<reference evidence="3" key="1">
    <citation type="journal article" date="2019" name="Int. J. Syst. Evol. Microbiol.">
        <title>The Global Catalogue of Microorganisms (GCM) 10K type strain sequencing project: providing services to taxonomists for standard genome sequencing and annotation.</title>
        <authorList>
            <consortium name="The Broad Institute Genomics Platform"/>
            <consortium name="The Broad Institute Genome Sequencing Center for Infectious Disease"/>
            <person name="Wu L."/>
            <person name="Ma J."/>
        </authorList>
    </citation>
    <scope>NUCLEOTIDE SEQUENCE [LARGE SCALE GENOMIC DNA]</scope>
    <source>
        <strain evidence="3">JCM 15589</strain>
    </source>
</reference>
<proteinExistence type="predicted"/>
<dbReference type="Gene3D" id="1.10.1660.10">
    <property type="match status" value="1"/>
</dbReference>
<name>A0ABP4VVE5_9MICO</name>
<dbReference type="EMBL" id="BAAAPM010000009">
    <property type="protein sequence ID" value="GAA1739107.1"/>
    <property type="molecule type" value="Genomic_DNA"/>
</dbReference>
<sequence>MDTNRMLTINEVADYLQVPVTTLYRWRCEQGKGPRGVRVGRYIRYRMEDVQKWLRSLDPPEGTIPSRRGRA</sequence>
<gene>
    <name evidence="2" type="ORF">GCM10009809_38130</name>
</gene>
<dbReference type="Pfam" id="PF12728">
    <property type="entry name" value="HTH_17"/>
    <property type="match status" value="1"/>
</dbReference>
<dbReference type="InterPro" id="IPR041657">
    <property type="entry name" value="HTH_17"/>
</dbReference>
<dbReference type="Proteomes" id="UP001501138">
    <property type="component" value="Unassembled WGS sequence"/>
</dbReference>
<dbReference type="SUPFAM" id="SSF46955">
    <property type="entry name" value="Putative DNA-binding domain"/>
    <property type="match status" value="1"/>
</dbReference>
<evidence type="ECO:0000313" key="3">
    <source>
        <dbReference type="Proteomes" id="UP001501138"/>
    </source>
</evidence>
<dbReference type="NCBIfam" id="TIGR01764">
    <property type="entry name" value="excise"/>
    <property type="match status" value="1"/>
</dbReference>
<dbReference type="RefSeq" id="WP_344250422.1">
    <property type="nucleotide sequence ID" value="NZ_BAAAPM010000009.1"/>
</dbReference>
<keyword evidence="3" id="KW-1185">Reference proteome</keyword>
<comment type="caution">
    <text evidence="2">The sequence shown here is derived from an EMBL/GenBank/DDBJ whole genome shotgun (WGS) entry which is preliminary data.</text>
</comment>
<feature type="domain" description="Helix-turn-helix" evidence="1">
    <location>
        <begin position="6"/>
        <end position="56"/>
    </location>
</feature>
<protein>
    <recommendedName>
        <fullName evidence="1">Helix-turn-helix domain-containing protein</fullName>
    </recommendedName>
</protein>
<accession>A0ABP4VVE5</accession>
<evidence type="ECO:0000313" key="2">
    <source>
        <dbReference type="EMBL" id="GAA1739107.1"/>
    </source>
</evidence>
<dbReference type="InterPro" id="IPR009061">
    <property type="entry name" value="DNA-bd_dom_put_sf"/>
</dbReference>
<evidence type="ECO:0000259" key="1">
    <source>
        <dbReference type="Pfam" id="PF12728"/>
    </source>
</evidence>
<organism evidence="2 3">
    <name type="scientific">Isoptericola hypogeus</name>
    <dbReference type="NCBI Taxonomy" id="300179"/>
    <lineage>
        <taxon>Bacteria</taxon>
        <taxon>Bacillati</taxon>
        <taxon>Actinomycetota</taxon>
        <taxon>Actinomycetes</taxon>
        <taxon>Micrococcales</taxon>
        <taxon>Promicromonosporaceae</taxon>
        <taxon>Isoptericola</taxon>
    </lineage>
</organism>